<dbReference type="GO" id="GO:0004534">
    <property type="term" value="F:5'-3' RNA exonuclease activity"/>
    <property type="evidence" value="ECO:0007669"/>
    <property type="project" value="TreeGrafter"/>
</dbReference>
<evidence type="ECO:0000259" key="1">
    <source>
        <dbReference type="SMART" id="SM00481"/>
    </source>
</evidence>
<dbReference type="Pfam" id="PF02811">
    <property type="entry name" value="PHP"/>
    <property type="match status" value="1"/>
</dbReference>
<gene>
    <name evidence="2" type="ORF">CVV64_19910</name>
</gene>
<sequence>MPIREIEKIAADFHVHTVASDGTNTIMEVLSMARAMKLSAFSITDHDSIGAFTNPDFLKLLEEHNLELSAPHYDFNGLKIVTGIEFSTADIPQKGFKDVHIVGLGLDVTNPELASTLTKLADARLSQKVESVKIMSEKFGFDITFEEVAARSSGNIGKPHIVETILEKAGYSATSTPADEMEKRLTMKDELYRLLDGPAKIEKGFILEIKETIDLIHRCGGIAILAHPGLHNADEAIVRECAQMGVDGVEVYYAYDFSPFFPDVRPETSGPLISRYLQLANETGLMISGGSDYHGSIKAIDIAEAGVDEKGMSIIMSAIDAARSGYNPS</sequence>
<protein>
    <recommendedName>
        <fullName evidence="1">Polymerase/histidinol phosphatase N-terminal domain-containing protein</fullName>
    </recommendedName>
</protein>
<dbReference type="InterPro" id="IPR003141">
    <property type="entry name" value="Pol/His_phosphatase_N"/>
</dbReference>
<organism evidence="2 3">
    <name type="scientific">Candidatus Wallbacteria bacterium HGW-Wallbacteria-1</name>
    <dbReference type="NCBI Taxonomy" id="2013854"/>
    <lineage>
        <taxon>Bacteria</taxon>
        <taxon>Candidatus Walliibacteriota</taxon>
    </lineage>
</organism>
<dbReference type="PANTHER" id="PTHR42924">
    <property type="entry name" value="EXONUCLEASE"/>
    <property type="match status" value="1"/>
</dbReference>
<feature type="domain" description="Polymerase/histidinol phosphatase N-terminal" evidence="1">
    <location>
        <begin position="11"/>
        <end position="90"/>
    </location>
</feature>
<proteinExistence type="predicted"/>
<dbReference type="Proteomes" id="UP000233256">
    <property type="component" value="Unassembled WGS sequence"/>
</dbReference>
<dbReference type="Gene3D" id="1.10.150.650">
    <property type="match status" value="1"/>
</dbReference>
<dbReference type="EMBL" id="PGXC01000059">
    <property type="protein sequence ID" value="PKK88195.1"/>
    <property type="molecule type" value="Genomic_DNA"/>
</dbReference>
<accession>A0A2N1PIM7</accession>
<name>A0A2N1PIM7_9BACT</name>
<dbReference type="GO" id="GO:0035312">
    <property type="term" value="F:5'-3' DNA exonuclease activity"/>
    <property type="evidence" value="ECO:0007669"/>
    <property type="project" value="TreeGrafter"/>
</dbReference>
<comment type="caution">
    <text evidence="2">The sequence shown here is derived from an EMBL/GenBank/DDBJ whole genome shotgun (WGS) entry which is preliminary data.</text>
</comment>
<evidence type="ECO:0000313" key="3">
    <source>
        <dbReference type="Proteomes" id="UP000233256"/>
    </source>
</evidence>
<dbReference type="Gene3D" id="3.20.20.140">
    <property type="entry name" value="Metal-dependent hydrolases"/>
    <property type="match status" value="1"/>
</dbReference>
<dbReference type="PANTHER" id="PTHR42924:SF3">
    <property type="entry name" value="POLYMERASE_HISTIDINOL PHOSPHATASE N-TERMINAL DOMAIN-CONTAINING PROTEIN"/>
    <property type="match status" value="1"/>
</dbReference>
<dbReference type="InterPro" id="IPR016195">
    <property type="entry name" value="Pol/histidinol_Pase-like"/>
</dbReference>
<dbReference type="InterPro" id="IPR004013">
    <property type="entry name" value="PHP_dom"/>
</dbReference>
<dbReference type="InterPro" id="IPR052018">
    <property type="entry name" value="PHP_domain"/>
</dbReference>
<dbReference type="SMART" id="SM00481">
    <property type="entry name" value="POLIIIAc"/>
    <property type="match status" value="1"/>
</dbReference>
<dbReference type="CDD" id="cd07438">
    <property type="entry name" value="PHP_HisPPase_AMP"/>
    <property type="match status" value="1"/>
</dbReference>
<dbReference type="SUPFAM" id="SSF89550">
    <property type="entry name" value="PHP domain-like"/>
    <property type="match status" value="1"/>
</dbReference>
<reference evidence="2 3" key="1">
    <citation type="journal article" date="2017" name="ISME J.">
        <title>Potential for microbial H2 and metal transformations associated with novel bacteria and archaea in deep terrestrial subsurface sediments.</title>
        <authorList>
            <person name="Hernsdorf A.W."/>
            <person name="Amano Y."/>
            <person name="Miyakawa K."/>
            <person name="Ise K."/>
            <person name="Suzuki Y."/>
            <person name="Anantharaman K."/>
            <person name="Probst A."/>
            <person name="Burstein D."/>
            <person name="Thomas B.C."/>
            <person name="Banfield J.F."/>
        </authorList>
    </citation>
    <scope>NUCLEOTIDE SEQUENCE [LARGE SCALE GENOMIC DNA]</scope>
    <source>
        <strain evidence="2">HGW-Wallbacteria-1</strain>
    </source>
</reference>
<dbReference type="AlphaFoldDB" id="A0A2N1PIM7"/>
<evidence type="ECO:0000313" key="2">
    <source>
        <dbReference type="EMBL" id="PKK88195.1"/>
    </source>
</evidence>